<comment type="caution">
    <text evidence="2">The sequence shown here is derived from an EMBL/GenBank/DDBJ whole genome shotgun (WGS) entry which is preliminary data.</text>
</comment>
<evidence type="ECO:0008006" key="4">
    <source>
        <dbReference type="Google" id="ProtNLM"/>
    </source>
</evidence>
<proteinExistence type="predicted"/>
<evidence type="ECO:0000256" key="1">
    <source>
        <dbReference type="SAM" id="MobiDB-lite"/>
    </source>
</evidence>
<dbReference type="EMBL" id="CAUYUJ010018517">
    <property type="protein sequence ID" value="CAK0884227.1"/>
    <property type="molecule type" value="Genomic_DNA"/>
</dbReference>
<dbReference type="Proteomes" id="UP001189429">
    <property type="component" value="Unassembled WGS sequence"/>
</dbReference>
<protein>
    <recommendedName>
        <fullName evidence="4">RNA helicase</fullName>
    </recommendedName>
</protein>
<feature type="non-terminal residue" evidence="2">
    <location>
        <position position="228"/>
    </location>
</feature>
<feature type="region of interest" description="Disordered" evidence="1">
    <location>
        <begin position="1"/>
        <end position="40"/>
    </location>
</feature>
<dbReference type="Gene3D" id="3.40.50.300">
    <property type="entry name" value="P-loop containing nucleotide triphosphate hydrolases"/>
    <property type="match status" value="1"/>
</dbReference>
<name>A0ABN9WH18_9DINO</name>
<gene>
    <name evidence="2" type="ORF">PCOR1329_LOCUS66224</name>
</gene>
<keyword evidence="3" id="KW-1185">Reference proteome</keyword>
<evidence type="ECO:0000313" key="2">
    <source>
        <dbReference type="EMBL" id="CAK0884227.1"/>
    </source>
</evidence>
<reference evidence="2" key="1">
    <citation type="submission" date="2023-10" db="EMBL/GenBank/DDBJ databases">
        <authorList>
            <person name="Chen Y."/>
            <person name="Shah S."/>
            <person name="Dougan E. K."/>
            <person name="Thang M."/>
            <person name="Chan C."/>
        </authorList>
    </citation>
    <scope>NUCLEOTIDE SEQUENCE [LARGE SCALE GENOMIC DNA]</scope>
</reference>
<feature type="compositionally biased region" description="Gly residues" evidence="1">
    <location>
        <begin position="1"/>
        <end position="11"/>
    </location>
</feature>
<dbReference type="InterPro" id="IPR027417">
    <property type="entry name" value="P-loop_NTPase"/>
</dbReference>
<dbReference type="SUPFAM" id="SSF52540">
    <property type="entry name" value="P-loop containing nucleoside triphosphate hydrolases"/>
    <property type="match status" value="1"/>
</dbReference>
<accession>A0ABN9WH18</accession>
<evidence type="ECO:0000313" key="3">
    <source>
        <dbReference type="Proteomes" id="UP001189429"/>
    </source>
</evidence>
<sequence>MPERSGVGGFWGRRAEQVRASGDAADRSKSGRRTSGGVFWRRRKAEGAAAGRAAEPYKVDWRTQERRPFRRGFIGYGPCGVAPAAAVKRRKKLGIDSVEDPAGEDATPLPLESFEAAGVVPGWLLEALQEADRFEPSPIEAQALPIVLAGQNLIAVVAGGASKEAAGGTGSAAYLVPAAVHAEDQAALEEEDPGPIVLVLAAQDLCARIAAEASAPRALPAARPPEEE</sequence>
<organism evidence="2 3">
    <name type="scientific">Prorocentrum cordatum</name>
    <dbReference type="NCBI Taxonomy" id="2364126"/>
    <lineage>
        <taxon>Eukaryota</taxon>
        <taxon>Sar</taxon>
        <taxon>Alveolata</taxon>
        <taxon>Dinophyceae</taxon>
        <taxon>Prorocentrales</taxon>
        <taxon>Prorocentraceae</taxon>
        <taxon>Prorocentrum</taxon>
    </lineage>
</organism>